<comment type="caution">
    <text evidence="4">The sequence shown here is derived from an EMBL/GenBank/DDBJ whole genome shotgun (WGS) entry which is preliminary data.</text>
</comment>
<dbReference type="PROSITE" id="PS50977">
    <property type="entry name" value="HTH_TETR_2"/>
    <property type="match status" value="1"/>
</dbReference>
<evidence type="ECO:0000256" key="2">
    <source>
        <dbReference type="PROSITE-ProRule" id="PRU00335"/>
    </source>
</evidence>
<dbReference type="InterPro" id="IPR050624">
    <property type="entry name" value="HTH-type_Tx_Regulator"/>
</dbReference>
<protein>
    <submittedName>
        <fullName evidence="4">TetR/AcrR family transcriptional regulator</fullName>
    </submittedName>
</protein>
<dbReference type="Pfam" id="PF00440">
    <property type="entry name" value="TetR_N"/>
    <property type="match status" value="1"/>
</dbReference>
<keyword evidence="1 2" id="KW-0238">DNA-binding</keyword>
<proteinExistence type="predicted"/>
<dbReference type="InterPro" id="IPR023772">
    <property type="entry name" value="DNA-bd_HTH_TetR-type_CS"/>
</dbReference>
<feature type="DNA-binding region" description="H-T-H motif" evidence="2">
    <location>
        <begin position="33"/>
        <end position="52"/>
    </location>
</feature>
<accession>A0ABT0LEG3</accession>
<dbReference type="EMBL" id="JAKIKS010000058">
    <property type="protein sequence ID" value="MCL1125712.1"/>
    <property type="molecule type" value="Genomic_DNA"/>
</dbReference>
<gene>
    <name evidence="4" type="ORF">L2764_14825</name>
</gene>
<feature type="domain" description="HTH tetR-type" evidence="3">
    <location>
        <begin position="10"/>
        <end position="70"/>
    </location>
</feature>
<dbReference type="SUPFAM" id="SSF46689">
    <property type="entry name" value="Homeodomain-like"/>
    <property type="match status" value="1"/>
</dbReference>
<evidence type="ECO:0000259" key="3">
    <source>
        <dbReference type="PROSITE" id="PS50977"/>
    </source>
</evidence>
<dbReference type="Proteomes" id="UP001203423">
    <property type="component" value="Unassembled WGS sequence"/>
</dbReference>
<reference evidence="4 5" key="1">
    <citation type="submission" date="2022-01" db="EMBL/GenBank/DDBJ databases">
        <title>Whole genome-based taxonomy of the Shewanellaceae.</title>
        <authorList>
            <person name="Martin-Rodriguez A.J."/>
        </authorList>
    </citation>
    <scope>NUCLEOTIDE SEQUENCE [LARGE SCALE GENOMIC DNA]</scope>
    <source>
        <strain evidence="4 5">DSM 17177</strain>
    </source>
</reference>
<evidence type="ECO:0000313" key="5">
    <source>
        <dbReference type="Proteomes" id="UP001203423"/>
    </source>
</evidence>
<keyword evidence="5" id="KW-1185">Reference proteome</keyword>
<dbReference type="InterPro" id="IPR036271">
    <property type="entry name" value="Tet_transcr_reg_TetR-rel_C_sf"/>
</dbReference>
<dbReference type="Gene3D" id="1.10.357.10">
    <property type="entry name" value="Tetracycline Repressor, domain 2"/>
    <property type="match status" value="1"/>
</dbReference>
<dbReference type="PROSITE" id="PS01081">
    <property type="entry name" value="HTH_TETR_1"/>
    <property type="match status" value="1"/>
</dbReference>
<dbReference type="PANTHER" id="PTHR43479">
    <property type="entry name" value="ACREF/ENVCD OPERON REPRESSOR-RELATED"/>
    <property type="match status" value="1"/>
</dbReference>
<organism evidence="4 5">
    <name type="scientific">Shewanella surugensis</name>
    <dbReference type="NCBI Taxonomy" id="212020"/>
    <lineage>
        <taxon>Bacteria</taxon>
        <taxon>Pseudomonadati</taxon>
        <taxon>Pseudomonadota</taxon>
        <taxon>Gammaproteobacteria</taxon>
        <taxon>Alteromonadales</taxon>
        <taxon>Shewanellaceae</taxon>
        <taxon>Shewanella</taxon>
    </lineage>
</organism>
<dbReference type="PRINTS" id="PR00455">
    <property type="entry name" value="HTHTETR"/>
</dbReference>
<dbReference type="InterPro" id="IPR041490">
    <property type="entry name" value="KstR2_TetR_C"/>
</dbReference>
<dbReference type="PANTHER" id="PTHR43479:SF11">
    <property type="entry name" value="ACREF_ENVCD OPERON REPRESSOR-RELATED"/>
    <property type="match status" value="1"/>
</dbReference>
<evidence type="ECO:0000313" key="4">
    <source>
        <dbReference type="EMBL" id="MCL1125712.1"/>
    </source>
</evidence>
<sequence>MHNTKPTDLDSPRGRLQQASAKLFQQQGFAKTTVRDIAASVGIQSGSIFHHFKNKEQILKTVIIDAILRVLVPMRTILSSSANIEDRFRRLILCELKAIHNEQLDGFRLMISEWRSLNSDNRNEILVLRDEYEKIWLHVLSLAYQEDLVSIESFYLRSFVRGALIETSNWYKPDGNLSLDQLADKLCVTFLN</sequence>
<evidence type="ECO:0000256" key="1">
    <source>
        <dbReference type="ARBA" id="ARBA00023125"/>
    </source>
</evidence>
<name>A0ABT0LEG3_9GAMM</name>
<dbReference type="SUPFAM" id="SSF48498">
    <property type="entry name" value="Tetracyclin repressor-like, C-terminal domain"/>
    <property type="match status" value="1"/>
</dbReference>
<dbReference type="RefSeq" id="WP_248941025.1">
    <property type="nucleotide sequence ID" value="NZ_JAKIKS010000058.1"/>
</dbReference>
<dbReference type="InterPro" id="IPR001647">
    <property type="entry name" value="HTH_TetR"/>
</dbReference>
<dbReference type="Pfam" id="PF17932">
    <property type="entry name" value="TetR_C_24"/>
    <property type="match status" value="1"/>
</dbReference>
<dbReference type="InterPro" id="IPR009057">
    <property type="entry name" value="Homeodomain-like_sf"/>
</dbReference>